<evidence type="ECO:0000313" key="1">
    <source>
        <dbReference type="EMBL" id="GHF35353.1"/>
    </source>
</evidence>
<gene>
    <name evidence="1" type="ORF">GCM10017566_05160</name>
</gene>
<accession>A0A8H9MAA4</accession>
<dbReference type="Proteomes" id="UP000658656">
    <property type="component" value="Unassembled WGS sequence"/>
</dbReference>
<sequence>MESPGGPSVEEIVREETERVKDDLLEAVQGWLTPYDLPTGVAGLEIGRQWEAVGAHGEDQRVVPALPEPQRCVQIEVAALPCTVLEHS</sequence>
<reference evidence="1" key="1">
    <citation type="journal article" date="2014" name="Int. J. Syst. Evol. Microbiol.">
        <title>Complete genome sequence of Corynebacterium casei LMG S-19264T (=DSM 44701T), isolated from a smear-ripened cheese.</title>
        <authorList>
            <consortium name="US DOE Joint Genome Institute (JGI-PGF)"/>
            <person name="Walter F."/>
            <person name="Albersmeier A."/>
            <person name="Kalinowski J."/>
            <person name="Ruckert C."/>
        </authorList>
    </citation>
    <scope>NUCLEOTIDE SEQUENCE</scope>
    <source>
        <strain evidence="1">CGMCC 4.7679</strain>
    </source>
</reference>
<evidence type="ECO:0000313" key="2">
    <source>
        <dbReference type="Proteomes" id="UP000658656"/>
    </source>
</evidence>
<reference evidence="1" key="2">
    <citation type="submission" date="2020-09" db="EMBL/GenBank/DDBJ databases">
        <authorList>
            <person name="Sun Q."/>
            <person name="Zhou Y."/>
        </authorList>
    </citation>
    <scope>NUCLEOTIDE SEQUENCE</scope>
    <source>
        <strain evidence="1">CGMCC 4.7679</strain>
    </source>
</reference>
<proteinExistence type="predicted"/>
<dbReference type="AlphaFoldDB" id="A0A8H9MAA4"/>
<name>A0A8H9MAA4_9PSEU</name>
<protein>
    <submittedName>
        <fullName evidence="1">Uncharacterized protein</fullName>
    </submittedName>
</protein>
<keyword evidence="2" id="KW-1185">Reference proteome</keyword>
<organism evidence="1 2">
    <name type="scientific">Amycolatopsis bartoniae</name>
    <dbReference type="NCBI Taxonomy" id="941986"/>
    <lineage>
        <taxon>Bacteria</taxon>
        <taxon>Bacillati</taxon>
        <taxon>Actinomycetota</taxon>
        <taxon>Actinomycetes</taxon>
        <taxon>Pseudonocardiales</taxon>
        <taxon>Pseudonocardiaceae</taxon>
        <taxon>Amycolatopsis</taxon>
    </lineage>
</organism>
<comment type="caution">
    <text evidence="1">The sequence shown here is derived from an EMBL/GenBank/DDBJ whole genome shotgun (WGS) entry which is preliminary data.</text>
</comment>
<dbReference type="EMBL" id="BNAV01000001">
    <property type="protein sequence ID" value="GHF35353.1"/>
    <property type="molecule type" value="Genomic_DNA"/>
</dbReference>